<dbReference type="PANTHER" id="PTHR43143">
    <property type="entry name" value="METALLOPHOSPHOESTERASE, CALCINEURIN SUPERFAMILY"/>
    <property type="match status" value="1"/>
</dbReference>
<keyword evidence="2" id="KW-1133">Transmembrane helix</keyword>
<feature type="signal peptide" evidence="3">
    <location>
        <begin position="1"/>
        <end position="27"/>
    </location>
</feature>
<organism evidence="5 6">
    <name type="scientific">Candidatus Scatosoma pullistercoris</name>
    <dbReference type="NCBI Taxonomy" id="2840934"/>
    <lineage>
        <taxon>Bacteria</taxon>
        <taxon>Bacillati</taxon>
        <taxon>Bacillota</taxon>
        <taxon>Clostridia</taxon>
        <taxon>Candidatus Scatosoma</taxon>
    </lineage>
</organism>
<dbReference type="Proteomes" id="UP000824081">
    <property type="component" value="Unassembled WGS sequence"/>
</dbReference>
<accession>A0A9D1ME52</accession>
<reference evidence="5" key="1">
    <citation type="submission" date="2020-10" db="EMBL/GenBank/DDBJ databases">
        <authorList>
            <person name="Gilroy R."/>
        </authorList>
    </citation>
    <scope>NUCLEOTIDE SEQUENCE</scope>
    <source>
        <strain evidence="5">11687</strain>
    </source>
</reference>
<evidence type="ECO:0000313" key="6">
    <source>
        <dbReference type="Proteomes" id="UP000824081"/>
    </source>
</evidence>
<feature type="compositionally biased region" description="Low complexity" evidence="1">
    <location>
        <begin position="566"/>
        <end position="585"/>
    </location>
</feature>
<reference evidence="5" key="2">
    <citation type="journal article" date="2021" name="PeerJ">
        <title>Extensive microbial diversity within the chicken gut microbiome revealed by metagenomics and culture.</title>
        <authorList>
            <person name="Gilroy R."/>
            <person name="Ravi A."/>
            <person name="Getino M."/>
            <person name="Pursley I."/>
            <person name="Horton D.L."/>
            <person name="Alikhan N.F."/>
            <person name="Baker D."/>
            <person name="Gharbi K."/>
            <person name="Hall N."/>
            <person name="Watson M."/>
            <person name="Adriaenssens E.M."/>
            <person name="Foster-Nyarko E."/>
            <person name="Jarju S."/>
            <person name="Secka A."/>
            <person name="Antonio M."/>
            <person name="Oren A."/>
            <person name="Chaudhuri R.R."/>
            <person name="La Ragione R."/>
            <person name="Hildebrand F."/>
            <person name="Pallen M.J."/>
        </authorList>
    </citation>
    <scope>NUCLEOTIDE SEQUENCE</scope>
    <source>
        <strain evidence="5">11687</strain>
    </source>
</reference>
<dbReference type="GO" id="GO:0016787">
    <property type="term" value="F:hydrolase activity"/>
    <property type="evidence" value="ECO:0007669"/>
    <property type="project" value="InterPro"/>
</dbReference>
<dbReference type="SUPFAM" id="SSF56300">
    <property type="entry name" value="Metallo-dependent phosphatases"/>
    <property type="match status" value="1"/>
</dbReference>
<dbReference type="Gene3D" id="3.60.21.10">
    <property type="match status" value="1"/>
</dbReference>
<protein>
    <submittedName>
        <fullName evidence="5">Metallophosphoesterase</fullName>
    </submittedName>
</protein>
<dbReference type="InterPro" id="IPR051918">
    <property type="entry name" value="STPP_CPPED1"/>
</dbReference>
<dbReference type="Pfam" id="PF00149">
    <property type="entry name" value="Metallophos"/>
    <property type="match status" value="1"/>
</dbReference>
<dbReference type="PANTHER" id="PTHR43143:SF1">
    <property type="entry name" value="SERINE_THREONINE-PROTEIN PHOSPHATASE CPPED1"/>
    <property type="match status" value="1"/>
</dbReference>
<dbReference type="InterPro" id="IPR029052">
    <property type="entry name" value="Metallo-depent_PP-like"/>
</dbReference>
<keyword evidence="2" id="KW-0812">Transmembrane</keyword>
<dbReference type="AlphaFoldDB" id="A0A9D1ME52"/>
<sequence>MKGAKKIFAAILAGACLSGVSPFASSAAAEAAAEEEVLLNFQVVSDIHYETGRASYQYPKFAEKFRNALAINEEKFPESDALVVAGDVSYNMGKEAEYEGFFGDLSRYGSAPVNIVAMGNHEYEWDESGQKLTGRSDADFSIKKERYMRYVSEYTGISSETIYFDTWVNDYHFIVLNTEGWVNGNGDAYISDAQLAWLKRALAQRADENKPIFVIAHQPLSDTTNRSDAWPIGEASDQIKELFADYPQVIYFSGHVHNGHIGYKAVYNAGYGTLVDLPAFQYNELENTEAGSAIGYNVSVYADKTLLTPIDYITEELLTEETIVVDKAWYEGAADAADLSGVTVEGAAGAALTDGNTKTTSETESVMLSLPAGTKVSGIRFRGAPVPSVQGTVGIWGAYDMQASTYTLSDMPESCKVSVSADGETWKEVADREISVRYGTALSNENRTEWSEALGWVKVSFEEQEAGYVKIEFGGPCILSEIRATGAFTPSFPDTYEIQKLYESLMNADADLYTAESIEAVRAEIAALKSFVYGTSISEREVEQVKALLDQAAEKLEEKKAEVPDSSSGTSDSASSGAGSSSDGGESSGGKPSGKGCGSTALSVVGIGAMLVSAYIFAGRKRNR</sequence>
<gene>
    <name evidence="5" type="ORF">IAC57_00715</name>
</gene>
<feature type="transmembrane region" description="Helical" evidence="2">
    <location>
        <begin position="601"/>
        <end position="618"/>
    </location>
</feature>
<feature type="compositionally biased region" description="Gly residues" evidence="1">
    <location>
        <begin position="586"/>
        <end position="597"/>
    </location>
</feature>
<evidence type="ECO:0000256" key="3">
    <source>
        <dbReference type="SAM" id="SignalP"/>
    </source>
</evidence>
<feature type="region of interest" description="Disordered" evidence="1">
    <location>
        <begin position="557"/>
        <end position="597"/>
    </location>
</feature>
<evidence type="ECO:0000259" key="4">
    <source>
        <dbReference type="Pfam" id="PF00149"/>
    </source>
</evidence>
<comment type="caution">
    <text evidence="5">The sequence shown here is derived from an EMBL/GenBank/DDBJ whole genome shotgun (WGS) entry which is preliminary data.</text>
</comment>
<feature type="chain" id="PRO_5038953176" evidence="3">
    <location>
        <begin position="28"/>
        <end position="624"/>
    </location>
</feature>
<keyword evidence="2" id="KW-0472">Membrane</keyword>
<feature type="domain" description="Calcineurin-like phosphoesterase" evidence="4">
    <location>
        <begin position="43"/>
        <end position="258"/>
    </location>
</feature>
<evidence type="ECO:0000256" key="1">
    <source>
        <dbReference type="SAM" id="MobiDB-lite"/>
    </source>
</evidence>
<dbReference type="Gene3D" id="1.20.1270.90">
    <property type="entry name" value="AF1782-like"/>
    <property type="match status" value="1"/>
</dbReference>
<dbReference type="InterPro" id="IPR004843">
    <property type="entry name" value="Calcineurin-like_PHP"/>
</dbReference>
<proteinExistence type="predicted"/>
<name>A0A9D1ME52_9FIRM</name>
<dbReference type="Gene3D" id="2.60.120.260">
    <property type="entry name" value="Galactose-binding domain-like"/>
    <property type="match status" value="1"/>
</dbReference>
<dbReference type="EMBL" id="DVMZ01000020">
    <property type="protein sequence ID" value="HIU58599.1"/>
    <property type="molecule type" value="Genomic_DNA"/>
</dbReference>
<evidence type="ECO:0000256" key="2">
    <source>
        <dbReference type="SAM" id="Phobius"/>
    </source>
</evidence>
<evidence type="ECO:0000313" key="5">
    <source>
        <dbReference type="EMBL" id="HIU58599.1"/>
    </source>
</evidence>
<keyword evidence="3" id="KW-0732">Signal</keyword>